<evidence type="ECO:0000256" key="2">
    <source>
        <dbReference type="ARBA" id="ARBA00022737"/>
    </source>
</evidence>
<dbReference type="GO" id="GO:0000978">
    <property type="term" value="F:RNA polymerase II cis-regulatory region sequence-specific DNA binding"/>
    <property type="evidence" value="ECO:0007669"/>
    <property type="project" value="TreeGrafter"/>
</dbReference>
<organism evidence="9 10">
    <name type="scientific">Apiosordaria backusii</name>
    <dbReference type="NCBI Taxonomy" id="314023"/>
    <lineage>
        <taxon>Eukaryota</taxon>
        <taxon>Fungi</taxon>
        <taxon>Dikarya</taxon>
        <taxon>Ascomycota</taxon>
        <taxon>Pezizomycotina</taxon>
        <taxon>Sordariomycetes</taxon>
        <taxon>Sordariomycetidae</taxon>
        <taxon>Sordariales</taxon>
        <taxon>Lasiosphaeriaceae</taxon>
        <taxon>Apiosordaria</taxon>
    </lineage>
</organism>
<feature type="region of interest" description="Disordered" evidence="7">
    <location>
        <begin position="217"/>
        <end position="243"/>
    </location>
</feature>
<sequence>MQSNPPQSGGMQARQRQHRRQISTPTAFEAVKIAPLPNFSQQRQPVSHRRGLSLDTRRQQFVPTTPTSSSARQEYLAARHEYNPVPMPISSPAIPTTPQQILRENQRQNISRPGTAGTDYSDTSSNHSNQSFHGSDAFLVSPNVTPNNQRFVDALASPAPMVEMSPLPYEAYLSSMGMIKNQAAFANNNGIDVGGSFEFYGQDSALSTPTFLTFPDSSPASTGQGWISEGETGPTQSRRNSRRISNGIMDKVAKFENMMNVGGNVDLTGQHRPVTPSNQFASGDFPPTATETPHERLAKHNEPTPQTQIPSRFRDDYDESMEETLKPVRGNKHNNRNSGIFQELRQQAEQATIVQTPPPRANTMPTSFGMQQGFTTPEFMNMRSMNAEFVKIEHNFDGFTFGMPGGAGGMSMAPQIAGLAAPVPGTNDLCHPILNPNQLGDDSQKTIGPSSQQHPLTAASLSRHGSPSLHSQHRRTESIASLASAASIADINIEETKTDTGVTIDDIAAYIQGPDPSDGKWVCLYEECNKRFGRKENIKSHVQTHLNDRQYQCPSCHKCFVRQHDLKRHAKIHTGIKPYPCECGNSFARHDALTRHRQRGMCIGAFDGIVRKVVKRGRPRKIRGEGEEDGRREQKEKVRRKKKQEGEQGEEGMSSASSQSGYSESCSSVGSPRGDYEQEFPDILDIAMTGNGRGSGTATMNPGSLSLVSNAPMPQVHPLYNPRAATMEEQVRSPSAMSNYSHASSHVSGRRGTVGGEEEQRYQHQQQHQRHGSPAKSTASYHTPPELSSSSSPPPTGTSGRFFDDGGSTVGGGENSGGQQQQPVSSGVCMPGFVSLDNDMLLGFGGHQEHGLVPVQLDHHPSSGGVGMHGHQGLMTTLGGKFDPEGEYEQMGMFVGGINGMGGDVFFTGN</sequence>
<dbReference type="PROSITE" id="PS50157">
    <property type="entry name" value="ZINC_FINGER_C2H2_2"/>
    <property type="match status" value="2"/>
</dbReference>
<feature type="compositionally biased region" description="Polar residues" evidence="7">
    <location>
        <begin position="696"/>
        <end position="706"/>
    </location>
</feature>
<dbReference type="GO" id="GO:0005667">
    <property type="term" value="C:transcription regulator complex"/>
    <property type="evidence" value="ECO:0007669"/>
    <property type="project" value="TreeGrafter"/>
</dbReference>
<feature type="region of interest" description="Disordered" evidence="7">
    <location>
        <begin position="728"/>
        <end position="828"/>
    </location>
</feature>
<dbReference type="Gene3D" id="3.30.160.60">
    <property type="entry name" value="Classic Zinc Finger"/>
    <property type="match status" value="3"/>
</dbReference>
<feature type="region of interest" description="Disordered" evidence="7">
    <location>
        <begin position="1"/>
        <end position="71"/>
    </location>
</feature>
<dbReference type="PANTHER" id="PTHR14003:SF19">
    <property type="entry name" value="YY2 TRANSCRIPTION FACTOR"/>
    <property type="match status" value="1"/>
</dbReference>
<feature type="compositionally biased region" description="Basic and acidic residues" evidence="7">
    <location>
        <begin position="292"/>
        <end position="302"/>
    </location>
</feature>
<dbReference type="Pfam" id="PF00096">
    <property type="entry name" value="zf-C2H2"/>
    <property type="match status" value="1"/>
</dbReference>
<feature type="region of interest" description="Disordered" evidence="7">
    <location>
        <begin position="617"/>
        <end position="677"/>
    </location>
</feature>
<keyword evidence="3 6" id="KW-0863">Zinc-finger</keyword>
<feature type="compositionally biased region" description="Polar residues" evidence="7">
    <location>
        <begin position="435"/>
        <end position="470"/>
    </location>
</feature>
<dbReference type="PANTHER" id="PTHR14003">
    <property type="entry name" value="TRANSCRIPTIONAL REPRESSOR PROTEIN YY"/>
    <property type="match status" value="1"/>
</dbReference>
<dbReference type="FunFam" id="3.30.160.60:FF:002343">
    <property type="entry name" value="Zinc finger protein 33A"/>
    <property type="match status" value="1"/>
</dbReference>
<keyword evidence="10" id="KW-1185">Reference proteome</keyword>
<feature type="compositionally biased region" description="Polar residues" evidence="7">
    <location>
        <begin position="732"/>
        <end position="747"/>
    </location>
</feature>
<reference evidence="9" key="1">
    <citation type="submission" date="2023-06" db="EMBL/GenBank/DDBJ databases">
        <title>Genome-scale phylogeny and comparative genomics of the fungal order Sordariales.</title>
        <authorList>
            <consortium name="Lawrence Berkeley National Laboratory"/>
            <person name="Hensen N."/>
            <person name="Bonometti L."/>
            <person name="Westerberg I."/>
            <person name="Brannstrom I.O."/>
            <person name="Guillou S."/>
            <person name="Cros-Aarteil S."/>
            <person name="Calhoun S."/>
            <person name="Haridas S."/>
            <person name="Kuo A."/>
            <person name="Mondo S."/>
            <person name="Pangilinan J."/>
            <person name="Riley R."/>
            <person name="Labutti K."/>
            <person name="Andreopoulos B."/>
            <person name="Lipzen A."/>
            <person name="Chen C."/>
            <person name="Yanf M."/>
            <person name="Daum C."/>
            <person name="Ng V."/>
            <person name="Clum A."/>
            <person name="Steindorff A."/>
            <person name="Ohm R."/>
            <person name="Martin F."/>
            <person name="Silar P."/>
            <person name="Natvig D."/>
            <person name="Lalanne C."/>
            <person name="Gautier V."/>
            <person name="Ament-Velasquez S.L."/>
            <person name="Kruys A."/>
            <person name="Hutchinson M.I."/>
            <person name="Powell A.J."/>
            <person name="Barry K."/>
            <person name="Miller A.N."/>
            <person name="Grigoriev I.V."/>
            <person name="Debuchy R."/>
            <person name="Gladieux P."/>
            <person name="Thoren M.H."/>
            <person name="Johannesson H."/>
        </authorList>
    </citation>
    <scope>NUCLEOTIDE SEQUENCE</scope>
    <source>
        <strain evidence="9">CBS 540.89</strain>
    </source>
</reference>
<feature type="region of interest" description="Disordered" evidence="7">
    <location>
        <begin position="432"/>
        <end position="477"/>
    </location>
</feature>
<evidence type="ECO:0000256" key="7">
    <source>
        <dbReference type="SAM" id="MobiDB-lite"/>
    </source>
</evidence>
<dbReference type="GO" id="GO:0008270">
    <property type="term" value="F:zinc ion binding"/>
    <property type="evidence" value="ECO:0007669"/>
    <property type="project" value="UniProtKB-KW"/>
</dbReference>
<dbReference type="GO" id="GO:0000981">
    <property type="term" value="F:DNA-binding transcription factor activity, RNA polymerase II-specific"/>
    <property type="evidence" value="ECO:0007669"/>
    <property type="project" value="TreeGrafter"/>
</dbReference>
<evidence type="ECO:0000313" key="9">
    <source>
        <dbReference type="EMBL" id="KAK0701370.1"/>
    </source>
</evidence>
<dbReference type="EMBL" id="JAUKTV010000029">
    <property type="protein sequence ID" value="KAK0701370.1"/>
    <property type="molecule type" value="Genomic_DNA"/>
</dbReference>
<evidence type="ECO:0000259" key="8">
    <source>
        <dbReference type="PROSITE" id="PS50157"/>
    </source>
</evidence>
<evidence type="ECO:0000256" key="4">
    <source>
        <dbReference type="ARBA" id="ARBA00022833"/>
    </source>
</evidence>
<feature type="compositionally biased region" description="Basic and acidic residues" evidence="7">
    <location>
        <begin position="622"/>
        <end position="636"/>
    </location>
</feature>
<feature type="domain" description="C2H2-type" evidence="8">
    <location>
        <begin position="551"/>
        <end position="578"/>
    </location>
</feature>
<evidence type="ECO:0000256" key="1">
    <source>
        <dbReference type="ARBA" id="ARBA00022723"/>
    </source>
</evidence>
<dbReference type="GO" id="GO:0000785">
    <property type="term" value="C:chromatin"/>
    <property type="evidence" value="ECO:0007669"/>
    <property type="project" value="TreeGrafter"/>
</dbReference>
<dbReference type="PROSITE" id="PS00028">
    <property type="entry name" value="ZINC_FINGER_C2H2_1"/>
    <property type="match status" value="2"/>
</dbReference>
<feature type="region of interest" description="Disordered" evidence="7">
    <location>
        <begin position="687"/>
        <end position="706"/>
    </location>
</feature>
<gene>
    <name evidence="9" type="ORF">B0T21DRAFT_300510</name>
</gene>
<accession>A0AA39ZQ12</accession>
<feature type="compositionally biased region" description="Low complexity" evidence="7">
    <location>
        <begin position="817"/>
        <end position="828"/>
    </location>
</feature>
<feature type="compositionally biased region" description="Polar residues" evidence="7">
    <location>
        <begin position="59"/>
        <end position="71"/>
    </location>
</feature>
<keyword evidence="4" id="KW-0862">Zinc</keyword>
<dbReference type="AlphaFoldDB" id="A0AA39ZQ12"/>
<evidence type="ECO:0000256" key="6">
    <source>
        <dbReference type="PROSITE-ProRule" id="PRU00042"/>
    </source>
</evidence>
<name>A0AA39ZQ12_9PEZI</name>
<dbReference type="InterPro" id="IPR013087">
    <property type="entry name" value="Znf_C2H2_type"/>
</dbReference>
<evidence type="ECO:0000313" key="10">
    <source>
        <dbReference type="Proteomes" id="UP001172159"/>
    </source>
</evidence>
<feature type="compositionally biased region" description="Polar residues" evidence="7">
    <location>
        <begin position="106"/>
        <end position="133"/>
    </location>
</feature>
<proteinExistence type="predicted"/>
<keyword evidence="2" id="KW-0677">Repeat</keyword>
<keyword evidence="1" id="KW-0479">Metal-binding</keyword>
<feature type="domain" description="C2H2-type" evidence="8">
    <location>
        <begin position="521"/>
        <end position="550"/>
    </location>
</feature>
<feature type="compositionally biased region" description="Polar residues" evidence="7">
    <location>
        <begin position="1"/>
        <end position="10"/>
    </location>
</feature>
<feature type="compositionally biased region" description="Low complexity" evidence="7">
    <location>
        <begin position="651"/>
        <end position="671"/>
    </location>
</feature>
<dbReference type="InterPro" id="IPR036236">
    <property type="entry name" value="Znf_C2H2_sf"/>
</dbReference>
<comment type="caution">
    <text evidence="9">The sequence shown here is derived from an EMBL/GenBank/DDBJ whole genome shotgun (WGS) entry which is preliminary data.</text>
</comment>
<dbReference type="SMART" id="SM00355">
    <property type="entry name" value="ZnF_C2H2"/>
    <property type="match status" value="2"/>
</dbReference>
<feature type="region of interest" description="Disordered" evidence="7">
    <location>
        <begin position="106"/>
        <end position="140"/>
    </location>
</feature>
<dbReference type="FunFam" id="3.30.160.60:FF:000504">
    <property type="entry name" value="C2H2 transcription factor swi5"/>
    <property type="match status" value="1"/>
</dbReference>
<feature type="region of interest" description="Disordered" evidence="7">
    <location>
        <begin position="278"/>
        <end position="312"/>
    </location>
</feature>
<dbReference type="Proteomes" id="UP001172159">
    <property type="component" value="Unassembled WGS sequence"/>
</dbReference>
<evidence type="ECO:0000256" key="5">
    <source>
        <dbReference type="ARBA" id="ARBA00044085"/>
    </source>
</evidence>
<dbReference type="SUPFAM" id="SSF57667">
    <property type="entry name" value="beta-beta-alpha zinc fingers"/>
    <property type="match status" value="2"/>
</dbReference>
<evidence type="ECO:0000256" key="3">
    <source>
        <dbReference type="ARBA" id="ARBA00022771"/>
    </source>
</evidence>
<protein>
    <recommendedName>
        <fullName evidence="5">C2H2 type master regulator of conidiophore development brlA</fullName>
    </recommendedName>
</protein>